<dbReference type="PANTHER" id="PTHR10233">
    <property type="entry name" value="TRANSLATION INITIATION FACTOR EIF-2B"/>
    <property type="match status" value="1"/>
</dbReference>
<feature type="compositionally biased region" description="Polar residues" evidence="10">
    <location>
        <begin position="71"/>
        <end position="80"/>
    </location>
</feature>
<dbReference type="InterPro" id="IPR042529">
    <property type="entry name" value="IF_2B-like_C"/>
</dbReference>
<reference evidence="11" key="1">
    <citation type="submission" date="2020-06" db="EMBL/GenBank/DDBJ databases">
        <authorList>
            <consortium name="Plant Systems Biology data submission"/>
        </authorList>
    </citation>
    <scope>NUCLEOTIDE SEQUENCE</scope>
    <source>
        <strain evidence="11">D6</strain>
    </source>
</reference>
<evidence type="ECO:0000256" key="2">
    <source>
        <dbReference type="ARBA" id="ARBA00007251"/>
    </source>
</evidence>
<evidence type="ECO:0000256" key="8">
    <source>
        <dbReference type="ARBA" id="ARBA00046432"/>
    </source>
</evidence>
<dbReference type="AlphaFoldDB" id="A0A9N8HBZ4"/>
<keyword evidence="12" id="KW-1185">Reference proteome</keyword>
<accession>A0A9N8HBZ4</accession>
<dbReference type="PANTHER" id="PTHR10233:SF14">
    <property type="entry name" value="TRANSLATION INITIATION FACTOR EIF-2B SUBUNIT DELTA"/>
    <property type="match status" value="1"/>
</dbReference>
<dbReference type="GO" id="GO:0003743">
    <property type="term" value="F:translation initiation factor activity"/>
    <property type="evidence" value="ECO:0007669"/>
    <property type="project" value="UniProtKB-KW"/>
</dbReference>
<sequence length="490" mass="53411">MTTEGDQQKAAAAAESKKEKKKPEGLVIPPKKPKLSKAERRALQEQQRAAKAAAKQQPEPPKGAADPQNEPGKQNATKNDAGSAGKDDAARDAVQDKSDQKTVSLFSHLPPYRDPKSVVETGPHLWPKGVSLPSTTFPLHPAVIELGYQYAKGEIRGGNARCRAMLAAFHQVIGDFEPPTNNGGLTDMRHQIDQWILKPSFQYWTASCRPHSVTMGNAFTFLKTAVASLERDMTRDDMVEMIQETIDAYIRERIDLAKQAIAQQPALQLSTTSTTTTNNNNPQVFLTYGKSEAIAAIFRNMAASDQHSSSSFRVIIVDSRPLLEGKDLLLELRASGIECSYVLLNALTYVMRDVTKVYLGASALMSDGGVLGRVGTACVALSAHMHHIPVLVCCESYKISNRVQLESITGNELGDPSQVAMTTNASSSDDDDNNNNNGALKDWLETDNLRLLNLLYDLTPSEFVSGIVTELGIIPPTSVAVLLREMNPQN</sequence>
<comment type="similarity">
    <text evidence="2 9">Belongs to the eIF-2B alpha/beta/delta subunits family.</text>
</comment>
<dbReference type="Proteomes" id="UP001153069">
    <property type="component" value="Unassembled WGS sequence"/>
</dbReference>
<organism evidence="11 12">
    <name type="scientific">Seminavis robusta</name>
    <dbReference type="NCBI Taxonomy" id="568900"/>
    <lineage>
        <taxon>Eukaryota</taxon>
        <taxon>Sar</taxon>
        <taxon>Stramenopiles</taxon>
        <taxon>Ochrophyta</taxon>
        <taxon>Bacillariophyta</taxon>
        <taxon>Bacillariophyceae</taxon>
        <taxon>Bacillariophycidae</taxon>
        <taxon>Naviculales</taxon>
        <taxon>Naviculaceae</taxon>
        <taxon>Seminavis</taxon>
    </lineage>
</organism>
<keyword evidence="4" id="KW-0396">Initiation factor</keyword>
<evidence type="ECO:0000313" key="12">
    <source>
        <dbReference type="Proteomes" id="UP001153069"/>
    </source>
</evidence>
<dbReference type="EMBL" id="CAICTM010000384">
    <property type="protein sequence ID" value="CAB9509333.1"/>
    <property type="molecule type" value="Genomic_DNA"/>
</dbReference>
<feature type="region of interest" description="Disordered" evidence="10">
    <location>
        <begin position="1"/>
        <end position="116"/>
    </location>
</feature>
<keyword evidence="5" id="KW-0648">Protein biosynthesis</keyword>
<dbReference type="Gene3D" id="3.40.50.10470">
    <property type="entry name" value="Translation initiation factor eif-2b, domain 2"/>
    <property type="match status" value="1"/>
</dbReference>
<dbReference type="OrthoDB" id="10254737at2759"/>
<evidence type="ECO:0000256" key="5">
    <source>
        <dbReference type="ARBA" id="ARBA00022917"/>
    </source>
</evidence>
<name>A0A9N8HBZ4_9STRA</name>
<evidence type="ECO:0000256" key="9">
    <source>
        <dbReference type="RuleBase" id="RU003814"/>
    </source>
</evidence>
<evidence type="ECO:0000256" key="1">
    <source>
        <dbReference type="ARBA" id="ARBA00004514"/>
    </source>
</evidence>
<evidence type="ECO:0000313" key="11">
    <source>
        <dbReference type="EMBL" id="CAB9509333.1"/>
    </source>
</evidence>
<evidence type="ECO:0000256" key="4">
    <source>
        <dbReference type="ARBA" id="ARBA00022540"/>
    </source>
</evidence>
<dbReference type="Pfam" id="PF01008">
    <property type="entry name" value="IF-2B"/>
    <property type="match status" value="1"/>
</dbReference>
<dbReference type="SUPFAM" id="SSF100950">
    <property type="entry name" value="NagB/RpiA/CoA transferase-like"/>
    <property type="match status" value="1"/>
</dbReference>
<dbReference type="InterPro" id="IPR000649">
    <property type="entry name" value="IF-2B-related"/>
</dbReference>
<comment type="subcellular location">
    <subcellularLocation>
        <location evidence="1">Cytoplasm</location>
        <location evidence="1">Cytosol</location>
    </subcellularLocation>
</comment>
<protein>
    <recommendedName>
        <fullName evidence="6">Translation initiation factor eIF2B subunit delta</fullName>
    </recommendedName>
    <alternativeName>
        <fullName evidence="7">eIF2B GDP-GTP exchange factor subunit delta</fullName>
    </alternativeName>
</protein>
<evidence type="ECO:0000256" key="10">
    <source>
        <dbReference type="SAM" id="MobiDB-lite"/>
    </source>
</evidence>
<feature type="compositionally biased region" description="Basic and acidic residues" evidence="10">
    <location>
        <begin position="15"/>
        <end position="24"/>
    </location>
</feature>
<comment type="caution">
    <text evidence="11">The sequence shown here is derived from an EMBL/GenBank/DDBJ whole genome shotgun (WGS) entry which is preliminary data.</text>
</comment>
<evidence type="ECO:0000256" key="3">
    <source>
        <dbReference type="ARBA" id="ARBA00022490"/>
    </source>
</evidence>
<comment type="subunit">
    <text evidence="8">Component of the translation initiation factor 2B (eIF2B) complex which is a heterodecamer of two sets of five different subunits: alpha, beta, gamma, delta and epsilon. Subunits alpha, beta and delta comprise a regulatory subcomplex and subunits epsilon and gamma comprise a catalytic subcomplex. Within the complex, the hexameric regulatory complex resides at the center, with the two heterodimeric catalytic subcomplexes bound on opposite sides.</text>
</comment>
<feature type="compositionally biased region" description="Low complexity" evidence="10">
    <location>
        <begin position="44"/>
        <end position="65"/>
    </location>
</feature>
<proteinExistence type="inferred from homology"/>
<feature type="region of interest" description="Disordered" evidence="10">
    <location>
        <begin position="414"/>
        <end position="439"/>
    </location>
</feature>
<dbReference type="InterPro" id="IPR037171">
    <property type="entry name" value="NagB/RpiA_transferase-like"/>
</dbReference>
<dbReference type="GO" id="GO:0005829">
    <property type="term" value="C:cytosol"/>
    <property type="evidence" value="ECO:0007669"/>
    <property type="project" value="UniProtKB-SubCell"/>
</dbReference>
<feature type="compositionally biased region" description="Basic and acidic residues" evidence="10">
    <location>
        <begin position="85"/>
        <end position="100"/>
    </location>
</feature>
<evidence type="ECO:0000256" key="7">
    <source>
        <dbReference type="ARBA" id="ARBA00044356"/>
    </source>
</evidence>
<keyword evidence="3" id="KW-0963">Cytoplasm</keyword>
<evidence type="ECO:0000256" key="6">
    <source>
        <dbReference type="ARBA" id="ARBA00044147"/>
    </source>
</evidence>
<gene>
    <name evidence="11" type="ORF">SEMRO_385_G131720.1</name>
</gene>